<organism evidence="1 2">
    <name type="scientific">Sinorhizobium chiapasense</name>
    <dbReference type="NCBI Taxonomy" id="501572"/>
    <lineage>
        <taxon>Bacteria</taxon>
        <taxon>Pseudomonadati</taxon>
        <taxon>Pseudomonadota</taxon>
        <taxon>Alphaproteobacteria</taxon>
        <taxon>Hyphomicrobiales</taxon>
        <taxon>Rhizobiaceae</taxon>
        <taxon>Sinorhizobium/Ensifer group</taxon>
        <taxon>Sinorhizobium</taxon>
    </lineage>
</organism>
<dbReference type="NCBIfam" id="TIGR04498">
    <property type="entry name" value="AbiV_defense"/>
    <property type="match status" value="1"/>
</dbReference>
<gene>
    <name evidence="1" type="ORF">RB548_20650</name>
</gene>
<dbReference type="RefSeq" id="WP_331375140.1">
    <property type="nucleotide sequence ID" value="NZ_CP133149.1"/>
</dbReference>
<evidence type="ECO:0000313" key="1">
    <source>
        <dbReference type="EMBL" id="WVT06074.1"/>
    </source>
</evidence>
<geneLocation type="plasmid" evidence="1 2">
    <name>pSchITTGS70a</name>
</geneLocation>
<dbReference type="InterPro" id="IPR030987">
    <property type="entry name" value="AbiV"/>
</dbReference>
<dbReference type="EMBL" id="CP133149">
    <property type="protein sequence ID" value="WVT06074.1"/>
    <property type="molecule type" value="Genomic_DNA"/>
</dbReference>
<sequence length="234" mass="25549">MTDGDGRAETSIDTLLAGAKVTFTNAEQLYLEAKVLAGVGAKARALCLHQISLEECAKVEKLGAWAVSLVLGHDVDKKKALTALGHHAAKNKQNAYMLEPSQDEKDARKRGDMKAALEAFQKTQVEFHAKSNGAKNASLYVDWQDGAFVAPADRITEEMLQETAARNETFLGYAQNGVNSLIRLAANPDTLKELLAEFVEQAENLRASKQANPFEAMEELTSRFMEAGKARLKP</sequence>
<reference evidence="1" key="1">
    <citation type="submission" date="2023-08" db="EMBL/GenBank/DDBJ databases">
        <title>Complete genome sequence of Sinorhizobium chiapanecum ITTG S70 isolated from Acaciella angustissima nodules in Chiapas-Mexico.</title>
        <authorList>
            <person name="Rincon-Rosales R."/>
            <person name="Rogel M.A."/>
            <person name="Rincon-Medina C.I."/>
            <person name="Guerrero G."/>
            <person name="Manzano-Gomez L.A."/>
            <person name="Lopez-Lopez A."/>
            <person name="Rincon Molina F.A."/>
            <person name="Martinez-Romero E."/>
        </authorList>
    </citation>
    <scope>NUCLEOTIDE SEQUENCE</scope>
    <source>
        <strain evidence="1">ITTG S70</strain>
        <plasmid evidence="1">pSchITTGS70a</plasmid>
    </source>
</reference>
<keyword evidence="1" id="KW-0614">Plasmid</keyword>
<dbReference type="Proteomes" id="UP001432360">
    <property type="component" value="Plasmid pSchITTGS70a"/>
</dbReference>
<accession>A0ABZ2BEX7</accession>
<keyword evidence="2" id="KW-1185">Reference proteome</keyword>
<evidence type="ECO:0000313" key="2">
    <source>
        <dbReference type="Proteomes" id="UP001432360"/>
    </source>
</evidence>
<proteinExistence type="predicted"/>
<protein>
    <submittedName>
        <fullName evidence="1">AbiV family abortive infection protein</fullName>
    </submittedName>
</protein>
<name>A0ABZ2BEX7_9HYPH</name>
<dbReference type="Pfam" id="PF18728">
    <property type="entry name" value="HEPN_AbiV"/>
    <property type="match status" value="1"/>
</dbReference>